<proteinExistence type="predicted"/>
<dbReference type="GO" id="GO:0000390">
    <property type="term" value="P:spliceosomal complex disassembly"/>
    <property type="evidence" value="ECO:0007669"/>
    <property type="project" value="TreeGrafter"/>
</dbReference>
<dbReference type="PRINTS" id="PR00625">
    <property type="entry name" value="JDOMAIN"/>
</dbReference>
<dbReference type="PROSITE" id="PS00636">
    <property type="entry name" value="DNAJ_1"/>
    <property type="match status" value="1"/>
</dbReference>
<gene>
    <name evidence="7" type="ORF">cand_025590</name>
</gene>
<protein>
    <recommendedName>
        <fullName evidence="6">J domain-containing protein</fullName>
    </recommendedName>
</protein>
<dbReference type="GO" id="GO:0005681">
    <property type="term" value="C:spliceosomal complex"/>
    <property type="evidence" value="ECO:0007669"/>
    <property type="project" value="TreeGrafter"/>
</dbReference>
<dbReference type="GO" id="GO:0005737">
    <property type="term" value="C:cytoplasm"/>
    <property type="evidence" value="ECO:0007669"/>
    <property type="project" value="UniProtKB-SubCell"/>
</dbReference>
<dbReference type="Proteomes" id="UP000186804">
    <property type="component" value="Unassembled WGS sequence"/>
</dbReference>
<dbReference type="Pfam" id="PF00226">
    <property type="entry name" value="DnaJ"/>
    <property type="match status" value="1"/>
</dbReference>
<dbReference type="RefSeq" id="XP_067066511.1">
    <property type="nucleotide sequence ID" value="XM_067212788.1"/>
</dbReference>
<dbReference type="InterPro" id="IPR052094">
    <property type="entry name" value="Pre-mRNA-splicing_ERAD"/>
</dbReference>
<keyword evidence="3" id="KW-0963">Cytoplasm</keyword>
<keyword evidence="4" id="KW-0143">Chaperone</keyword>
<reference evidence="7 8" key="1">
    <citation type="submission" date="2016-10" db="EMBL/GenBank/DDBJ databases">
        <title>Reductive evolution of mitochondrial metabolism and differential evolution of invasion-related proteins in Cryptosporidium.</title>
        <authorList>
            <person name="Liu S."/>
            <person name="Roellig D.M."/>
            <person name="Guo Y."/>
            <person name="Li N."/>
            <person name="Frace M.A."/>
            <person name="Tang K."/>
            <person name="Zhang L."/>
            <person name="Feng Y."/>
            <person name="Xiao L."/>
        </authorList>
    </citation>
    <scope>NUCLEOTIDE SEQUENCE [LARGE SCALE GENOMIC DNA]</scope>
    <source>
        <strain evidence="7">30847</strain>
    </source>
</reference>
<keyword evidence="8" id="KW-1185">Reference proteome</keyword>
<keyword evidence="5" id="KW-0539">Nucleus</keyword>
<evidence type="ECO:0000256" key="5">
    <source>
        <dbReference type="ARBA" id="ARBA00023242"/>
    </source>
</evidence>
<dbReference type="CDD" id="cd06257">
    <property type="entry name" value="DnaJ"/>
    <property type="match status" value="1"/>
</dbReference>
<dbReference type="InterPro" id="IPR001623">
    <property type="entry name" value="DnaJ_domain"/>
</dbReference>
<dbReference type="AlphaFoldDB" id="A0A1J4MAZ3"/>
<dbReference type="PANTHER" id="PTHR44313">
    <property type="entry name" value="DNAJ HOMOLOG SUBFAMILY C MEMBER 17"/>
    <property type="match status" value="1"/>
</dbReference>
<organism evidence="7 8">
    <name type="scientific">Cryptosporidium andersoni</name>
    <dbReference type="NCBI Taxonomy" id="117008"/>
    <lineage>
        <taxon>Eukaryota</taxon>
        <taxon>Sar</taxon>
        <taxon>Alveolata</taxon>
        <taxon>Apicomplexa</taxon>
        <taxon>Conoidasida</taxon>
        <taxon>Coccidia</taxon>
        <taxon>Eucoccidiorida</taxon>
        <taxon>Eimeriorina</taxon>
        <taxon>Cryptosporidiidae</taxon>
        <taxon>Cryptosporidium</taxon>
    </lineage>
</organism>
<dbReference type="VEuPathDB" id="CryptoDB:cand_025590"/>
<evidence type="ECO:0000256" key="1">
    <source>
        <dbReference type="ARBA" id="ARBA00004123"/>
    </source>
</evidence>
<dbReference type="InterPro" id="IPR036869">
    <property type="entry name" value="J_dom_sf"/>
</dbReference>
<dbReference type="GeneID" id="92366743"/>
<comment type="caution">
    <text evidence="7">The sequence shown here is derived from an EMBL/GenBank/DDBJ whole genome shotgun (WGS) entry which is preliminary data.</text>
</comment>
<evidence type="ECO:0000256" key="4">
    <source>
        <dbReference type="ARBA" id="ARBA00023186"/>
    </source>
</evidence>
<evidence type="ECO:0000256" key="2">
    <source>
        <dbReference type="ARBA" id="ARBA00004496"/>
    </source>
</evidence>
<evidence type="ECO:0000259" key="6">
    <source>
        <dbReference type="PROSITE" id="PS50076"/>
    </source>
</evidence>
<dbReference type="OrthoDB" id="552049at2759"/>
<accession>A0A1J4MAZ3</accession>
<dbReference type="SMART" id="SM00271">
    <property type="entry name" value="DnaJ"/>
    <property type="match status" value="1"/>
</dbReference>
<dbReference type="SUPFAM" id="SSF46565">
    <property type="entry name" value="Chaperone J-domain"/>
    <property type="match status" value="1"/>
</dbReference>
<feature type="domain" description="J" evidence="6">
    <location>
        <begin position="8"/>
        <end position="75"/>
    </location>
</feature>
<dbReference type="EMBL" id="LRBS01000124">
    <property type="protein sequence ID" value="OII71143.1"/>
    <property type="molecule type" value="Genomic_DNA"/>
</dbReference>
<dbReference type="InterPro" id="IPR018253">
    <property type="entry name" value="DnaJ_domain_CS"/>
</dbReference>
<dbReference type="PANTHER" id="PTHR44313:SF1">
    <property type="entry name" value="DNAJ HOMOLOG SUBFAMILY C MEMBER 17"/>
    <property type="match status" value="1"/>
</dbReference>
<evidence type="ECO:0000256" key="3">
    <source>
        <dbReference type="ARBA" id="ARBA00022490"/>
    </source>
</evidence>
<evidence type="ECO:0000313" key="8">
    <source>
        <dbReference type="Proteomes" id="UP000186804"/>
    </source>
</evidence>
<dbReference type="PROSITE" id="PS50076">
    <property type="entry name" value="DNAJ_2"/>
    <property type="match status" value="1"/>
</dbReference>
<dbReference type="Gene3D" id="1.10.287.110">
    <property type="entry name" value="DnaJ domain"/>
    <property type="match status" value="1"/>
</dbReference>
<comment type="subcellular location">
    <subcellularLocation>
        <location evidence="2">Cytoplasm</location>
    </subcellularLocation>
    <subcellularLocation>
        <location evidence="1">Nucleus</location>
    </subcellularLocation>
</comment>
<name>A0A1J4MAZ3_9CRYT</name>
<sequence length="204" mass="24418">MNVSEYCNAYRTLGIQIGCSFDIIKTAYRRRARDIHPDKNPDKDKLQAHEDFTELQKSYELLSNESERRQFEKYWKVYSSQQELAQRQRDRTDELKRKYKRELYKKEKRVTYSSRSSDFTYERKYNKEGESTYSSEYFNDLRSQSEALINAYLQSSGNHSSYRNSDIAEKISEILNSNIKDYIVQDFDSFEDTLLDKLLMATKE</sequence>
<evidence type="ECO:0000313" key="7">
    <source>
        <dbReference type="EMBL" id="OII71143.1"/>
    </source>
</evidence>